<gene>
    <name evidence="2" type="ORF">PBY51_023922</name>
</gene>
<evidence type="ECO:0000313" key="3">
    <source>
        <dbReference type="Proteomes" id="UP001346869"/>
    </source>
</evidence>
<protein>
    <submittedName>
        <fullName evidence="2">Uncharacterized protein</fullName>
    </submittedName>
</protein>
<reference evidence="2 3" key="1">
    <citation type="journal article" date="2023" name="Genes (Basel)">
        <title>Chromosome-Level Genome Assembly and Circadian Gene Repertoire of the Patagonia Blennie Eleginops maclovinus-The Closest Ancestral Proxy of Antarctic Cryonotothenioids.</title>
        <authorList>
            <person name="Cheng C.C."/>
            <person name="Rivera-Colon A.G."/>
            <person name="Minhas B.F."/>
            <person name="Wilson L."/>
            <person name="Rayamajhi N."/>
            <person name="Vargas-Chacoff L."/>
            <person name="Catchen J.M."/>
        </authorList>
    </citation>
    <scope>NUCLEOTIDE SEQUENCE [LARGE SCALE GENOMIC DNA]</scope>
    <source>
        <strain evidence="2">JMC-PN-2008</strain>
    </source>
</reference>
<sequence length="107" mass="11791">MWDTNALRVRIDSRGRLTPLTRRAAPLSPRSGPRLAAPELGPRPAGPVLGPRPAGPVLGPLLAGPVLAPRMRIPVRRVWKPVPLVHFLRRITWIGRNRVGLTSNRLL</sequence>
<keyword evidence="3" id="KW-1185">Reference proteome</keyword>
<evidence type="ECO:0000256" key="1">
    <source>
        <dbReference type="SAM" id="MobiDB-lite"/>
    </source>
</evidence>
<reference evidence="2 3" key="2">
    <citation type="journal article" date="2023" name="Mol. Biol. Evol.">
        <title>Genomics of Secondarily Temperate Adaptation in the Only Non-Antarctic Icefish.</title>
        <authorList>
            <person name="Rivera-Colon A.G."/>
            <person name="Rayamajhi N."/>
            <person name="Minhas B.F."/>
            <person name="Madrigal G."/>
            <person name="Bilyk K.T."/>
            <person name="Yoon V."/>
            <person name="Hune M."/>
            <person name="Gregory S."/>
            <person name="Cheng C.H.C."/>
            <person name="Catchen J.M."/>
        </authorList>
    </citation>
    <scope>NUCLEOTIDE SEQUENCE [LARGE SCALE GENOMIC DNA]</scope>
    <source>
        <strain evidence="2">JMC-PN-2008</strain>
    </source>
</reference>
<dbReference type="AlphaFoldDB" id="A0AAN7X362"/>
<evidence type="ECO:0000313" key="2">
    <source>
        <dbReference type="EMBL" id="KAK5852454.1"/>
    </source>
</evidence>
<accession>A0AAN7X362</accession>
<dbReference type="Proteomes" id="UP001346869">
    <property type="component" value="Unassembled WGS sequence"/>
</dbReference>
<feature type="region of interest" description="Disordered" evidence="1">
    <location>
        <begin position="20"/>
        <end position="51"/>
    </location>
</feature>
<comment type="caution">
    <text evidence="2">The sequence shown here is derived from an EMBL/GenBank/DDBJ whole genome shotgun (WGS) entry which is preliminary data.</text>
</comment>
<proteinExistence type="predicted"/>
<feature type="compositionally biased region" description="Low complexity" evidence="1">
    <location>
        <begin position="40"/>
        <end position="51"/>
    </location>
</feature>
<name>A0AAN7X362_ELEMC</name>
<dbReference type="EMBL" id="JAUZQC010000021">
    <property type="protein sequence ID" value="KAK5852454.1"/>
    <property type="molecule type" value="Genomic_DNA"/>
</dbReference>
<organism evidence="2 3">
    <name type="scientific">Eleginops maclovinus</name>
    <name type="common">Patagonian blennie</name>
    <name type="synonym">Eleginus maclovinus</name>
    <dbReference type="NCBI Taxonomy" id="56733"/>
    <lineage>
        <taxon>Eukaryota</taxon>
        <taxon>Metazoa</taxon>
        <taxon>Chordata</taxon>
        <taxon>Craniata</taxon>
        <taxon>Vertebrata</taxon>
        <taxon>Euteleostomi</taxon>
        <taxon>Actinopterygii</taxon>
        <taxon>Neopterygii</taxon>
        <taxon>Teleostei</taxon>
        <taxon>Neoteleostei</taxon>
        <taxon>Acanthomorphata</taxon>
        <taxon>Eupercaria</taxon>
        <taxon>Perciformes</taxon>
        <taxon>Notothenioidei</taxon>
        <taxon>Eleginopidae</taxon>
        <taxon>Eleginops</taxon>
    </lineage>
</organism>